<evidence type="ECO:0000313" key="2">
    <source>
        <dbReference type="Proteomes" id="UP000663860"/>
    </source>
</evidence>
<dbReference type="EMBL" id="CAJNOE010001187">
    <property type="protein sequence ID" value="CAF1398491.1"/>
    <property type="molecule type" value="Genomic_DNA"/>
</dbReference>
<dbReference type="Proteomes" id="UP000663860">
    <property type="component" value="Unassembled WGS sequence"/>
</dbReference>
<name>A0A815KPF7_9BILA</name>
<accession>A0A815KPF7</accession>
<organism evidence="1 2">
    <name type="scientific">Adineta steineri</name>
    <dbReference type="NCBI Taxonomy" id="433720"/>
    <lineage>
        <taxon>Eukaryota</taxon>
        <taxon>Metazoa</taxon>
        <taxon>Spiralia</taxon>
        <taxon>Gnathifera</taxon>
        <taxon>Rotifera</taxon>
        <taxon>Eurotatoria</taxon>
        <taxon>Bdelloidea</taxon>
        <taxon>Adinetida</taxon>
        <taxon>Adinetidae</taxon>
        <taxon>Adineta</taxon>
    </lineage>
</organism>
<sequence>MVNLLFRHGNLILSKEAYSAFELQQAVGAPKGSISVTGIGSAAANSAKGRRRRDVQCDKTDTPGVAIIFDILLDYPLNLACQSLACQVNLFTGIQEKFNAVTDVSIPSDDGTPLAVQLCHVESHTDGTINNAESPTAV</sequence>
<feature type="non-terminal residue" evidence="1">
    <location>
        <position position="1"/>
    </location>
</feature>
<gene>
    <name evidence="1" type="ORF">IZO911_LOCUS39355</name>
</gene>
<protein>
    <submittedName>
        <fullName evidence="1">Uncharacterized protein</fullName>
    </submittedName>
</protein>
<reference evidence="1" key="1">
    <citation type="submission" date="2021-02" db="EMBL/GenBank/DDBJ databases">
        <authorList>
            <person name="Nowell W R."/>
        </authorList>
    </citation>
    <scope>NUCLEOTIDE SEQUENCE</scope>
</reference>
<evidence type="ECO:0000313" key="1">
    <source>
        <dbReference type="EMBL" id="CAF1398491.1"/>
    </source>
</evidence>
<proteinExistence type="predicted"/>
<comment type="caution">
    <text evidence="1">The sequence shown here is derived from an EMBL/GenBank/DDBJ whole genome shotgun (WGS) entry which is preliminary data.</text>
</comment>
<dbReference type="AlphaFoldDB" id="A0A815KPF7"/>